<dbReference type="Pfam" id="PF00561">
    <property type="entry name" value="Abhydrolase_1"/>
    <property type="match status" value="1"/>
</dbReference>
<dbReference type="InterPro" id="IPR029058">
    <property type="entry name" value="AB_hydrolase_fold"/>
</dbReference>
<evidence type="ECO:0000259" key="2">
    <source>
        <dbReference type="Pfam" id="PF00561"/>
    </source>
</evidence>
<evidence type="ECO:0000313" key="4">
    <source>
        <dbReference type="Proteomes" id="UP000266482"/>
    </source>
</evidence>
<dbReference type="Gene3D" id="3.40.50.1820">
    <property type="entry name" value="alpha/beta hydrolase"/>
    <property type="match status" value="1"/>
</dbReference>
<dbReference type="AlphaFoldDB" id="A0A3A1V8D4"/>
<protein>
    <submittedName>
        <fullName evidence="3">Alpha/beta hydrolase</fullName>
    </submittedName>
</protein>
<reference evidence="3 4" key="1">
    <citation type="submission" date="2018-09" db="EMBL/GenBank/DDBJ databases">
        <title>Paenibacillus aracenensis nov. sp. isolated from a cave in southern Spain.</title>
        <authorList>
            <person name="Jurado V."/>
            <person name="Gutierrez-Patricio S."/>
            <person name="Gonzalez-Pimentel J.L."/>
            <person name="Miller A.Z."/>
            <person name="Laiz L."/>
            <person name="Saiz-Jimenez C."/>
        </authorList>
    </citation>
    <scope>NUCLEOTIDE SEQUENCE [LARGE SCALE GENOMIC DNA]</scope>
    <source>
        <strain evidence="3 4">DSM 22867</strain>
    </source>
</reference>
<comment type="caution">
    <text evidence="3">The sequence shown here is derived from an EMBL/GenBank/DDBJ whole genome shotgun (WGS) entry which is preliminary data.</text>
</comment>
<evidence type="ECO:0000256" key="1">
    <source>
        <dbReference type="ARBA" id="ARBA00022801"/>
    </source>
</evidence>
<feature type="domain" description="AB hydrolase-1" evidence="2">
    <location>
        <begin position="82"/>
        <end position="178"/>
    </location>
</feature>
<keyword evidence="1 3" id="KW-0378">Hydrolase</keyword>
<dbReference type="PANTHER" id="PTHR42977">
    <property type="entry name" value="HYDROLASE-RELATED"/>
    <property type="match status" value="1"/>
</dbReference>
<accession>A0A3A1V8D4</accession>
<organism evidence="3 4">
    <name type="scientific">Paenibacillus nanensis</name>
    <dbReference type="NCBI Taxonomy" id="393251"/>
    <lineage>
        <taxon>Bacteria</taxon>
        <taxon>Bacillati</taxon>
        <taxon>Bacillota</taxon>
        <taxon>Bacilli</taxon>
        <taxon>Bacillales</taxon>
        <taxon>Paenibacillaceae</taxon>
        <taxon>Paenibacillus</taxon>
    </lineage>
</organism>
<dbReference type="EMBL" id="QXQA01000004">
    <property type="protein sequence ID" value="RIX53700.1"/>
    <property type="molecule type" value="Genomic_DNA"/>
</dbReference>
<proteinExistence type="predicted"/>
<name>A0A3A1V8D4_9BACL</name>
<dbReference type="InterPro" id="IPR051340">
    <property type="entry name" value="Haloalkane_dehalogenase"/>
</dbReference>
<dbReference type="InterPro" id="IPR000073">
    <property type="entry name" value="AB_hydrolase_1"/>
</dbReference>
<evidence type="ECO:0000313" key="3">
    <source>
        <dbReference type="EMBL" id="RIX53700.1"/>
    </source>
</evidence>
<sequence length="289" mass="32551">MCGASKWKCRSFRRSNSGSFESGKRDCCSTRGRTVACCLFILTKTKSCQGGSRMSVESHFAHHHGVRIHYLDSRSGDSSLTPMLICPGLSETAEEYAELLAYLWPRRCVVLSFRGRGQSSTPSTGYDLQDHVMDIESVVESARLDRFHLFSYSRGVSYALGYASVHADRIASVLVQDYPAQHKQMPHGWADEYINDYLIPFGRTGNIRPEAVRGIQRESRQMDLQTPLHVRLLVLMGLLEGSLVTNEDVEIYKTMSPATQIRGFQFSGHDIRGAEKPLLFETIKSFLQE</sequence>
<keyword evidence="4" id="KW-1185">Reference proteome</keyword>
<dbReference type="SUPFAM" id="SSF53474">
    <property type="entry name" value="alpha/beta-Hydrolases"/>
    <property type="match status" value="1"/>
</dbReference>
<dbReference type="PANTHER" id="PTHR42977:SF3">
    <property type="entry name" value="AB HYDROLASE-1 DOMAIN-CONTAINING PROTEIN"/>
    <property type="match status" value="1"/>
</dbReference>
<gene>
    <name evidence="3" type="ORF">D3P08_09785</name>
</gene>
<dbReference type="Proteomes" id="UP000266482">
    <property type="component" value="Unassembled WGS sequence"/>
</dbReference>
<dbReference type="GO" id="GO:0004301">
    <property type="term" value="F:epoxide hydrolase activity"/>
    <property type="evidence" value="ECO:0007669"/>
    <property type="project" value="TreeGrafter"/>
</dbReference>